<dbReference type="Gene3D" id="6.10.340.10">
    <property type="match status" value="1"/>
</dbReference>
<dbReference type="Pfam" id="PF02518">
    <property type="entry name" value="HATPase_c"/>
    <property type="match status" value="1"/>
</dbReference>
<accession>A0A1N6FZL6</accession>
<keyword evidence="7" id="KW-0472">Membrane</keyword>
<dbReference type="InterPro" id="IPR000700">
    <property type="entry name" value="PAS-assoc_C"/>
</dbReference>
<dbReference type="Pfam" id="PF07730">
    <property type="entry name" value="HisKA_3"/>
    <property type="match status" value="1"/>
</dbReference>
<dbReference type="InterPro" id="IPR003594">
    <property type="entry name" value="HATPase_dom"/>
</dbReference>
<dbReference type="InterPro" id="IPR050482">
    <property type="entry name" value="Sensor_HK_TwoCompSys"/>
</dbReference>
<name>A0A1N6FZL6_9BURK</name>
<keyword evidence="7" id="KW-1133">Transmembrane helix</keyword>
<dbReference type="NCBIfam" id="TIGR00229">
    <property type="entry name" value="sensory_box"/>
    <property type="match status" value="1"/>
</dbReference>
<dbReference type="PANTHER" id="PTHR24421">
    <property type="entry name" value="NITRATE/NITRITE SENSOR PROTEIN NARX-RELATED"/>
    <property type="match status" value="1"/>
</dbReference>
<dbReference type="CDD" id="cd06225">
    <property type="entry name" value="HAMP"/>
    <property type="match status" value="1"/>
</dbReference>
<evidence type="ECO:0000256" key="6">
    <source>
        <dbReference type="SAM" id="Coils"/>
    </source>
</evidence>
<feature type="transmembrane region" description="Helical" evidence="7">
    <location>
        <begin position="159"/>
        <end position="178"/>
    </location>
</feature>
<dbReference type="RefSeq" id="WP_074264100.1">
    <property type="nucleotide sequence ID" value="NZ_FSRM01000001.1"/>
</dbReference>
<dbReference type="Pfam" id="PF13188">
    <property type="entry name" value="PAS_8"/>
    <property type="match status" value="1"/>
</dbReference>
<dbReference type="SUPFAM" id="SSF55785">
    <property type="entry name" value="PYP-like sensor domain (PAS domain)"/>
    <property type="match status" value="1"/>
</dbReference>
<dbReference type="InterPro" id="IPR000014">
    <property type="entry name" value="PAS"/>
</dbReference>
<dbReference type="AlphaFoldDB" id="A0A1N6FZL6"/>
<dbReference type="OrthoDB" id="9792869at2"/>
<evidence type="ECO:0000313" key="12">
    <source>
        <dbReference type="Proteomes" id="UP000184693"/>
    </source>
</evidence>
<sequence>MHLSPRHALHSLGLHAKLMLALAVLVAIVAGSSAYVVAQHERDRRESALEQRASRVADLLSRSLAQPLWNVDRAAIDEQLQALAPNPELVEYTVTATNYGVVSTVKGPSANERADTVVRVRPIEFTPPGDAPREQIGEVRLVYTRALAEQAIGAARRSILWTVAAIVAALYIVTFVLLKRMVRGPINRLEEMVDRIAGGDLLARCVVESGDELGRLATRVNSMAERLRQSTTLLRENERKYRSIVENALEGIFLLERSGRLTEANPAMAQLLGYRSPNELMAAGAAALYGLPFDAAQTRTLFEVLRAEGEIVGFELRLMRLDGVPIWVELNARGVSVEGSEPAVLEGLMSDVTARRHVVENLQQHRDQLEREVAERKRTEAELRVSRERLRQLSAHLEAIREEERKRIAMEIHDDLGQLLTALKMDVSLLRMHLADDSAALRKADGMRELVEKTIGIVRSVASHLRPAALNFGLASALEWLAHDFTRYAQIPCHFHLEGPEPHLPDPSATAIFRIVQESLTNVARHAKASRVDVTLRNVDSAIELTIRDDGQGFDVAAAREGYSYGLLGMTERARLIDAELHVESTASAGCVIRLYVGERTVVPSG</sequence>
<dbReference type="PROSITE" id="PS50113">
    <property type="entry name" value="PAC"/>
    <property type="match status" value="1"/>
</dbReference>
<dbReference type="Gene3D" id="3.30.565.10">
    <property type="entry name" value="Histidine kinase-like ATPase, C-terminal domain"/>
    <property type="match status" value="1"/>
</dbReference>
<dbReference type="GO" id="GO:0000155">
    <property type="term" value="F:phosphorelay sensor kinase activity"/>
    <property type="evidence" value="ECO:0007669"/>
    <property type="project" value="InterPro"/>
</dbReference>
<dbReference type="PANTHER" id="PTHR24421:SF59">
    <property type="entry name" value="OXYGEN SENSOR HISTIDINE KINASE NREB"/>
    <property type="match status" value="1"/>
</dbReference>
<evidence type="ECO:0000256" key="2">
    <source>
        <dbReference type="ARBA" id="ARBA00022553"/>
    </source>
</evidence>
<evidence type="ECO:0000256" key="7">
    <source>
        <dbReference type="SAM" id="Phobius"/>
    </source>
</evidence>
<comment type="subcellular location">
    <subcellularLocation>
        <location evidence="1">Membrane</location>
    </subcellularLocation>
</comment>
<feature type="domain" description="HAMP" evidence="10">
    <location>
        <begin position="180"/>
        <end position="232"/>
    </location>
</feature>
<evidence type="ECO:0000256" key="3">
    <source>
        <dbReference type="ARBA" id="ARBA00022679"/>
    </source>
</evidence>
<dbReference type="SUPFAM" id="SSF158472">
    <property type="entry name" value="HAMP domain-like"/>
    <property type="match status" value="1"/>
</dbReference>
<keyword evidence="3" id="KW-0808">Transferase</keyword>
<reference evidence="11 12" key="1">
    <citation type="submission" date="2016-11" db="EMBL/GenBank/DDBJ databases">
        <authorList>
            <person name="Jaros S."/>
            <person name="Januszkiewicz K."/>
            <person name="Wedrychowicz H."/>
        </authorList>
    </citation>
    <scope>NUCLEOTIDE SEQUENCE [LARGE SCALE GENOMIC DNA]</scope>
    <source>
        <strain evidence="11 12">GAS86</strain>
    </source>
</reference>
<keyword evidence="6" id="KW-0175">Coiled coil</keyword>
<evidence type="ECO:0000313" key="11">
    <source>
        <dbReference type="EMBL" id="SIO00694.1"/>
    </source>
</evidence>
<keyword evidence="4" id="KW-0418">Kinase</keyword>
<evidence type="ECO:0000256" key="1">
    <source>
        <dbReference type="ARBA" id="ARBA00004370"/>
    </source>
</evidence>
<protein>
    <submittedName>
        <fullName evidence="11">PAS domain S-box-containing protein</fullName>
    </submittedName>
</protein>
<dbReference type="SUPFAM" id="SSF55874">
    <property type="entry name" value="ATPase domain of HSP90 chaperone/DNA topoisomerase II/histidine kinase"/>
    <property type="match status" value="1"/>
</dbReference>
<evidence type="ECO:0000259" key="8">
    <source>
        <dbReference type="PROSITE" id="PS50112"/>
    </source>
</evidence>
<dbReference type="SMART" id="SM00091">
    <property type="entry name" value="PAS"/>
    <property type="match status" value="1"/>
</dbReference>
<evidence type="ECO:0000259" key="10">
    <source>
        <dbReference type="PROSITE" id="PS50885"/>
    </source>
</evidence>
<keyword evidence="7" id="KW-0812">Transmembrane</keyword>
<proteinExistence type="predicted"/>
<dbReference type="CDD" id="cd16917">
    <property type="entry name" value="HATPase_UhpB-NarQ-NarX-like"/>
    <property type="match status" value="1"/>
</dbReference>
<evidence type="ECO:0000259" key="9">
    <source>
        <dbReference type="PROSITE" id="PS50113"/>
    </source>
</evidence>
<dbReference type="Pfam" id="PF00672">
    <property type="entry name" value="HAMP"/>
    <property type="match status" value="1"/>
</dbReference>
<dbReference type="Gene3D" id="3.30.450.20">
    <property type="entry name" value="PAS domain"/>
    <property type="match status" value="1"/>
</dbReference>
<dbReference type="SMART" id="SM00304">
    <property type="entry name" value="HAMP"/>
    <property type="match status" value="1"/>
</dbReference>
<dbReference type="PROSITE" id="PS50885">
    <property type="entry name" value="HAMP"/>
    <property type="match status" value="1"/>
</dbReference>
<feature type="coiled-coil region" evidence="6">
    <location>
        <begin position="359"/>
        <end position="407"/>
    </location>
</feature>
<dbReference type="SMART" id="SM00387">
    <property type="entry name" value="HATPase_c"/>
    <property type="match status" value="1"/>
</dbReference>
<dbReference type="InterPro" id="IPR003660">
    <property type="entry name" value="HAMP_dom"/>
</dbReference>
<feature type="domain" description="PAS" evidence="8">
    <location>
        <begin position="237"/>
        <end position="274"/>
    </location>
</feature>
<dbReference type="InterPro" id="IPR035965">
    <property type="entry name" value="PAS-like_dom_sf"/>
</dbReference>
<dbReference type="Proteomes" id="UP000184693">
    <property type="component" value="Unassembled WGS sequence"/>
</dbReference>
<evidence type="ECO:0000256" key="5">
    <source>
        <dbReference type="ARBA" id="ARBA00023012"/>
    </source>
</evidence>
<gene>
    <name evidence="11" type="ORF">SAMN05444168_1993</name>
</gene>
<dbReference type="GO" id="GO:0046983">
    <property type="term" value="F:protein dimerization activity"/>
    <property type="evidence" value="ECO:0007669"/>
    <property type="project" value="InterPro"/>
</dbReference>
<dbReference type="EMBL" id="FSRM01000001">
    <property type="protein sequence ID" value="SIO00694.1"/>
    <property type="molecule type" value="Genomic_DNA"/>
</dbReference>
<dbReference type="InterPro" id="IPR011712">
    <property type="entry name" value="Sig_transdc_His_kin_sub3_dim/P"/>
</dbReference>
<feature type="domain" description="PAC" evidence="9">
    <location>
        <begin position="312"/>
        <end position="364"/>
    </location>
</feature>
<dbReference type="PROSITE" id="PS50112">
    <property type="entry name" value="PAS"/>
    <property type="match status" value="1"/>
</dbReference>
<evidence type="ECO:0000256" key="4">
    <source>
        <dbReference type="ARBA" id="ARBA00022777"/>
    </source>
</evidence>
<organism evidence="11 12">
    <name type="scientific">Paraburkholderia phenazinium</name>
    <dbReference type="NCBI Taxonomy" id="60549"/>
    <lineage>
        <taxon>Bacteria</taxon>
        <taxon>Pseudomonadati</taxon>
        <taxon>Pseudomonadota</taxon>
        <taxon>Betaproteobacteria</taxon>
        <taxon>Burkholderiales</taxon>
        <taxon>Burkholderiaceae</taxon>
        <taxon>Paraburkholderia</taxon>
    </lineage>
</organism>
<keyword evidence="5" id="KW-0902">Two-component regulatory system</keyword>
<dbReference type="GO" id="GO:0016020">
    <property type="term" value="C:membrane"/>
    <property type="evidence" value="ECO:0007669"/>
    <property type="project" value="UniProtKB-SubCell"/>
</dbReference>
<keyword evidence="2" id="KW-0597">Phosphoprotein</keyword>
<dbReference type="CDD" id="cd00130">
    <property type="entry name" value="PAS"/>
    <property type="match status" value="1"/>
</dbReference>
<dbReference type="InterPro" id="IPR036890">
    <property type="entry name" value="HATPase_C_sf"/>
</dbReference>
<dbReference type="Gene3D" id="1.20.5.1930">
    <property type="match status" value="1"/>
</dbReference>